<dbReference type="Proteomes" id="UP000753908">
    <property type="component" value="Unassembled WGS sequence"/>
</dbReference>
<organism evidence="1 2">
    <name type="scientific">Symplocastrum torsivum CPER-KK1</name>
    <dbReference type="NCBI Taxonomy" id="450513"/>
    <lineage>
        <taxon>Bacteria</taxon>
        <taxon>Bacillati</taxon>
        <taxon>Cyanobacteriota</taxon>
        <taxon>Cyanophyceae</taxon>
        <taxon>Oscillatoriophycideae</taxon>
        <taxon>Oscillatoriales</taxon>
        <taxon>Microcoleaceae</taxon>
        <taxon>Symplocastrum</taxon>
    </lineage>
</organism>
<reference evidence="1" key="1">
    <citation type="submission" date="2021-05" db="EMBL/GenBank/DDBJ databases">
        <authorList>
            <person name="Pietrasiak N."/>
            <person name="Ward R."/>
            <person name="Stajich J.E."/>
            <person name="Kurbessoian T."/>
        </authorList>
    </citation>
    <scope>NUCLEOTIDE SEQUENCE</scope>
    <source>
        <strain evidence="1">CPER-KK1</strain>
    </source>
</reference>
<name>A0A951PJP9_9CYAN</name>
<dbReference type="AlphaFoldDB" id="A0A951PJP9"/>
<accession>A0A951PJP9</accession>
<gene>
    <name evidence="1" type="ORF">KME25_07150</name>
</gene>
<dbReference type="EMBL" id="JAHHIF010000007">
    <property type="protein sequence ID" value="MBW4544202.1"/>
    <property type="molecule type" value="Genomic_DNA"/>
</dbReference>
<comment type="caution">
    <text evidence="1">The sequence shown here is derived from an EMBL/GenBank/DDBJ whole genome shotgun (WGS) entry which is preliminary data.</text>
</comment>
<sequence length="63" mass="7407">MKSTRLQKLVHFLRDDLAIPSASIDLAIRHQPDMPNLLPMILWQYGLVTLEQLDRIFDWMETA</sequence>
<protein>
    <submittedName>
        <fullName evidence="1">DUF2949 domain-containing protein</fullName>
    </submittedName>
</protein>
<evidence type="ECO:0000313" key="1">
    <source>
        <dbReference type="EMBL" id="MBW4544202.1"/>
    </source>
</evidence>
<evidence type="ECO:0000313" key="2">
    <source>
        <dbReference type="Proteomes" id="UP000753908"/>
    </source>
</evidence>
<dbReference type="Pfam" id="PF11165">
    <property type="entry name" value="DUF2949"/>
    <property type="match status" value="1"/>
</dbReference>
<dbReference type="InterPro" id="IPR021336">
    <property type="entry name" value="DUF2949"/>
</dbReference>
<reference evidence="1" key="2">
    <citation type="journal article" date="2022" name="Microbiol. Resour. Announc.">
        <title>Metagenome Sequencing to Explore Phylogenomics of Terrestrial Cyanobacteria.</title>
        <authorList>
            <person name="Ward R.D."/>
            <person name="Stajich J.E."/>
            <person name="Johansen J.R."/>
            <person name="Huntemann M."/>
            <person name="Clum A."/>
            <person name="Foster B."/>
            <person name="Foster B."/>
            <person name="Roux S."/>
            <person name="Palaniappan K."/>
            <person name="Varghese N."/>
            <person name="Mukherjee S."/>
            <person name="Reddy T.B.K."/>
            <person name="Daum C."/>
            <person name="Copeland A."/>
            <person name="Chen I.A."/>
            <person name="Ivanova N.N."/>
            <person name="Kyrpides N.C."/>
            <person name="Shapiro N."/>
            <person name="Eloe-Fadrosh E.A."/>
            <person name="Pietrasiak N."/>
        </authorList>
    </citation>
    <scope>NUCLEOTIDE SEQUENCE</scope>
    <source>
        <strain evidence="1">CPER-KK1</strain>
    </source>
</reference>
<proteinExistence type="predicted"/>